<dbReference type="SMART" id="SM01023">
    <property type="entry name" value="BAF"/>
    <property type="match status" value="1"/>
</dbReference>
<name>K1QRB2_MAGGI</name>
<dbReference type="HOGENOM" id="CLU_1572136_0_0_1"/>
<dbReference type="FunFam" id="1.10.150.40:FF:000002">
    <property type="entry name" value="Barrier to autointegration factor 2"/>
    <property type="match status" value="1"/>
</dbReference>
<dbReference type="InParanoid" id="K1QRB2"/>
<dbReference type="PANTHER" id="PTHR47507">
    <property type="entry name" value="BARRIER TO AUTOINTEGRATION FACTOR 2"/>
    <property type="match status" value="1"/>
</dbReference>
<dbReference type="PANTHER" id="PTHR47507:SF6">
    <property type="entry name" value="BARRIER-TO-AUTOINTEGRATION FACTOR"/>
    <property type="match status" value="1"/>
</dbReference>
<evidence type="ECO:0000256" key="3">
    <source>
        <dbReference type="ARBA" id="ARBA00074730"/>
    </source>
</evidence>
<dbReference type="InterPro" id="IPR036617">
    <property type="entry name" value="BAF_sf"/>
</dbReference>
<reference evidence="5" key="1">
    <citation type="journal article" date="2012" name="Nature">
        <title>The oyster genome reveals stress adaptation and complexity of shell formation.</title>
        <authorList>
            <person name="Zhang G."/>
            <person name="Fang X."/>
            <person name="Guo X."/>
            <person name="Li L."/>
            <person name="Luo R."/>
            <person name="Xu F."/>
            <person name="Yang P."/>
            <person name="Zhang L."/>
            <person name="Wang X."/>
            <person name="Qi H."/>
            <person name="Xiong Z."/>
            <person name="Que H."/>
            <person name="Xie Y."/>
            <person name="Holland P.W."/>
            <person name="Paps J."/>
            <person name="Zhu Y."/>
            <person name="Wu F."/>
            <person name="Chen Y."/>
            <person name="Wang J."/>
            <person name="Peng C."/>
            <person name="Meng J."/>
            <person name="Yang L."/>
            <person name="Liu J."/>
            <person name="Wen B."/>
            <person name="Zhang N."/>
            <person name="Huang Z."/>
            <person name="Zhu Q."/>
            <person name="Feng Y."/>
            <person name="Mount A."/>
            <person name="Hedgecock D."/>
            <person name="Xu Z."/>
            <person name="Liu Y."/>
            <person name="Domazet-Loso T."/>
            <person name="Du Y."/>
            <person name="Sun X."/>
            <person name="Zhang S."/>
            <person name="Liu B."/>
            <person name="Cheng P."/>
            <person name="Jiang X."/>
            <person name="Li J."/>
            <person name="Fan D."/>
            <person name="Wang W."/>
            <person name="Fu W."/>
            <person name="Wang T."/>
            <person name="Wang B."/>
            <person name="Zhang J."/>
            <person name="Peng Z."/>
            <person name="Li Y."/>
            <person name="Li N."/>
            <person name="Wang J."/>
            <person name="Chen M."/>
            <person name="He Y."/>
            <person name="Tan F."/>
            <person name="Song X."/>
            <person name="Zheng Q."/>
            <person name="Huang R."/>
            <person name="Yang H."/>
            <person name="Du X."/>
            <person name="Chen L."/>
            <person name="Yang M."/>
            <person name="Gaffney P.M."/>
            <person name="Wang S."/>
            <person name="Luo L."/>
            <person name="She Z."/>
            <person name="Ming Y."/>
            <person name="Huang W."/>
            <person name="Zhang S."/>
            <person name="Huang B."/>
            <person name="Zhang Y."/>
            <person name="Qu T."/>
            <person name="Ni P."/>
            <person name="Miao G."/>
            <person name="Wang J."/>
            <person name="Wang Q."/>
            <person name="Steinberg C.E."/>
            <person name="Wang H."/>
            <person name="Li N."/>
            <person name="Qian L."/>
            <person name="Zhang G."/>
            <person name="Li Y."/>
            <person name="Yang H."/>
            <person name="Liu X."/>
            <person name="Wang J."/>
            <person name="Yin Y."/>
            <person name="Wang J."/>
        </authorList>
    </citation>
    <scope>NUCLEOTIDE SEQUENCE [LARGE SCALE GENOMIC DNA]</scope>
    <source>
        <strain evidence="5">05x7-T-G4-1.051#20</strain>
    </source>
</reference>
<evidence type="ECO:0000256" key="1">
    <source>
        <dbReference type="ARBA" id="ARBA00004123"/>
    </source>
</evidence>
<gene>
    <name evidence="5" type="ORF">CGI_10020722</name>
</gene>
<comment type="subcellular location">
    <subcellularLocation>
        <location evidence="1">Nucleus</location>
    </subcellularLocation>
</comment>
<evidence type="ECO:0000256" key="2">
    <source>
        <dbReference type="ARBA" id="ARBA00023242"/>
    </source>
</evidence>
<evidence type="ECO:0000313" key="5">
    <source>
        <dbReference type="EMBL" id="EKC33694.1"/>
    </source>
</evidence>
<dbReference type="InterPro" id="IPR004122">
    <property type="entry name" value="BAF_prot"/>
</dbReference>
<dbReference type="GO" id="GO:0005634">
    <property type="term" value="C:nucleus"/>
    <property type="evidence" value="ECO:0007669"/>
    <property type="project" value="UniProtKB-SubCell"/>
</dbReference>
<sequence>MNYKDELRGSAVAKHHNYVDNHEELDLVLFFQDQFWRRESCYTIATWLSSRRAEEREAAYLYRKETKGPSTIEERFDSLVMSSTSQKHRNFVQEPMGEKTVSALAGIGYVLGGRLVERGFDKTYVVLGQYLVFKKDEQRFKKWLNDTCGANAKQQEDCHQCIKGWCENFL</sequence>
<dbReference type="GO" id="GO:0003677">
    <property type="term" value="F:DNA binding"/>
    <property type="evidence" value="ECO:0007669"/>
    <property type="project" value="InterPro"/>
</dbReference>
<dbReference type="SUPFAM" id="SSF47798">
    <property type="entry name" value="Barrier-to-autointegration factor, BAF"/>
    <property type="match status" value="1"/>
</dbReference>
<organism evidence="5">
    <name type="scientific">Magallana gigas</name>
    <name type="common">Pacific oyster</name>
    <name type="synonym">Crassostrea gigas</name>
    <dbReference type="NCBI Taxonomy" id="29159"/>
    <lineage>
        <taxon>Eukaryota</taxon>
        <taxon>Metazoa</taxon>
        <taxon>Spiralia</taxon>
        <taxon>Lophotrochozoa</taxon>
        <taxon>Mollusca</taxon>
        <taxon>Bivalvia</taxon>
        <taxon>Autobranchia</taxon>
        <taxon>Pteriomorphia</taxon>
        <taxon>Ostreida</taxon>
        <taxon>Ostreoidea</taxon>
        <taxon>Ostreidae</taxon>
        <taxon>Magallana</taxon>
    </lineage>
</organism>
<proteinExistence type="predicted"/>
<evidence type="ECO:0000256" key="4">
    <source>
        <dbReference type="ARBA" id="ARBA00079764"/>
    </source>
</evidence>
<dbReference type="InterPro" id="IPR051387">
    <property type="entry name" value="BAF"/>
</dbReference>
<dbReference type="Pfam" id="PF02961">
    <property type="entry name" value="SAM_BAF"/>
    <property type="match status" value="1"/>
</dbReference>
<protein>
    <recommendedName>
        <fullName evidence="3">Barrier-to-autointegration factor-like protein</fullName>
    </recommendedName>
    <alternativeName>
        <fullName evidence="4">Barrier-to-autointegration factor 2</fullName>
    </alternativeName>
</protein>
<dbReference type="EMBL" id="JH819141">
    <property type="protein sequence ID" value="EKC33694.1"/>
    <property type="molecule type" value="Genomic_DNA"/>
</dbReference>
<keyword evidence="2" id="KW-0539">Nucleus</keyword>
<dbReference type="GO" id="GO:0000793">
    <property type="term" value="C:condensed chromosome"/>
    <property type="evidence" value="ECO:0007669"/>
    <property type="project" value="TreeGrafter"/>
</dbReference>
<accession>K1QRB2</accession>
<dbReference type="Gene3D" id="1.10.150.40">
    <property type="entry name" value="Barrier-to-autointegration factor, BAF"/>
    <property type="match status" value="1"/>
</dbReference>
<dbReference type="GO" id="GO:0051276">
    <property type="term" value="P:chromosome organization"/>
    <property type="evidence" value="ECO:0007669"/>
    <property type="project" value="TreeGrafter"/>
</dbReference>
<dbReference type="FunCoup" id="K1QRB2">
    <property type="interactions" value="1353"/>
</dbReference>
<dbReference type="AlphaFoldDB" id="K1QRB2"/>